<dbReference type="RefSeq" id="WP_323281201.1">
    <property type="nucleotide sequence ID" value="NZ_JAYGGQ010000026.1"/>
</dbReference>
<evidence type="ECO:0000313" key="3">
    <source>
        <dbReference type="Proteomes" id="UP001304769"/>
    </source>
</evidence>
<dbReference type="Proteomes" id="UP001304769">
    <property type="component" value="Unassembled WGS sequence"/>
</dbReference>
<gene>
    <name evidence="2" type="ORF">SPF06_21440</name>
</gene>
<dbReference type="EMBL" id="JAYGGQ010000026">
    <property type="protein sequence ID" value="MEA5457289.1"/>
    <property type="molecule type" value="Genomic_DNA"/>
</dbReference>
<keyword evidence="3" id="KW-1185">Reference proteome</keyword>
<proteinExistence type="predicted"/>
<evidence type="ECO:0000256" key="1">
    <source>
        <dbReference type="SAM" id="Phobius"/>
    </source>
</evidence>
<protein>
    <submittedName>
        <fullName evidence="2">Uncharacterized protein</fullName>
    </submittedName>
</protein>
<keyword evidence="1" id="KW-0812">Transmembrane</keyword>
<keyword evidence="1" id="KW-1133">Transmembrane helix</keyword>
<name>A0ABU5TCS3_9MICC</name>
<feature type="transmembrane region" description="Helical" evidence="1">
    <location>
        <begin position="36"/>
        <end position="54"/>
    </location>
</feature>
<comment type="caution">
    <text evidence="2">The sequence shown here is derived from an EMBL/GenBank/DDBJ whole genome shotgun (WGS) entry which is preliminary data.</text>
</comment>
<sequence length="60" mass="6615">MIAHLAQPARYSSPDLGEQVASWIAHSAIWHLTARLPLPLLIVVGIAAVGWIAYRRSRRG</sequence>
<accession>A0ABU5TCS3</accession>
<evidence type="ECO:0000313" key="2">
    <source>
        <dbReference type="EMBL" id="MEA5457289.1"/>
    </source>
</evidence>
<keyword evidence="1" id="KW-0472">Membrane</keyword>
<reference evidence="2 3" key="1">
    <citation type="submission" date="2023-12" db="EMBL/GenBank/DDBJ databases">
        <title>Sinomonas terricola sp. nov, isolated from litchi orchard soil in Guangdong, PR China.</title>
        <authorList>
            <person name="Jiaxin W."/>
            <person name="Yang Z."/>
            <person name="Honghui Z."/>
        </authorList>
    </citation>
    <scope>NUCLEOTIDE SEQUENCE [LARGE SCALE GENOMIC DNA]</scope>
    <source>
        <strain evidence="2 3">JGH33</strain>
    </source>
</reference>
<organism evidence="2 3">
    <name type="scientific">Sinomonas terricola</name>
    <dbReference type="NCBI Taxonomy" id="3110330"/>
    <lineage>
        <taxon>Bacteria</taxon>
        <taxon>Bacillati</taxon>
        <taxon>Actinomycetota</taxon>
        <taxon>Actinomycetes</taxon>
        <taxon>Micrococcales</taxon>
        <taxon>Micrococcaceae</taxon>
        <taxon>Sinomonas</taxon>
    </lineage>
</organism>